<proteinExistence type="predicted"/>
<feature type="transmembrane region" description="Helical" evidence="2">
    <location>
        <begin position="242"/>
        <end position="259"/>
    </location>
</feature>
<feature type="transmembrane region" description="Helical" evidence="2">
    <location>
        <begin position="189"/>
        <end position="209"/>
    </location>
</feature>
<feature type="transmembrane region" description="Helical" evidence="2">
    <location>
        <begin position="265"/>
        <end position="285"/>
    </location>
</feature>
<feature type="coiled-coil region" evidence="1">
    <location>
        <begin position="5"/>
        <end position="32"/>
    </location>
</feature>
<feature type="transmembrane region" description="Helical" evidence="2">
    <location>
        <begin position="428"/>
        <end position="446"/>
    </location>
</feature>
<dbReference type="PANTHER" id="PTHR38434">
    <property type="entry name" value="BLL2549 PROTEIN"/>
    <property type="match status" value="1"/>
</dbReference>
<keyword evidence="2" id="KW-1133">Transmembrane helix</keyword>
<evidence type="ECO:0008006" key="5">
    <source>
        <dbReference type="Google" id="ProtNLM"/>
    </source>
</evidence>
<feature type="transmembrane region" description="Helical" evidence="2">
    <location>
        <begin position="598"/>
        <end position="621"/>
    </location>
</feature>
<dbReference type="Pfam" id="PF10101">
    <property type="entry name" value="DUF2339"/>
    <property type="match status" value="1"/>
</dbReference>
<keyword evidence="2" id="KW-0812">Transmembrane</keyword>
<feature type="transmembrane region" description="Helical" evidence="2">
    <location>
        <begin position="162"/>
        <end position="182"/>
    </location>
</feature>
<name>A0A0B7HCG6_9FLAO</name>
<evidence type="ECO:0000313" key="3">
    <source>
        <dbReference type="EMBL" id="CEN37406.1"/>
    </source>
</evidence>
<keyword evidence="2" id="KW-0472">Membrane</keyword>
<feature type="transmembrane region" description="Helical" evidence="2">
    <location>
        <begin position="528"/>
        <end position="552"/>
    </location>
</feature>
<organism evidence="3 4">
    <name type="scientific">Capnocytophaga canimorsus</name>
    <dbReference type="NCBI Taxonomy" id="28188"/>
    <lineage>
        <taxon>Bacteria</taxon>
        <taxon>Pseudomonadati</taxon>
        <taxon>Bacteroidota</taxon>
        <taxon>Flavobacteriia</taxon>
        <taxon>Flavobacteriales</taxon>
        <taxon>Flavobacteriaceae</taxon>
        <taxon>Capnocytophaga</taxon>
    </lineage>
</organism>
<dbReference type="Proteomes" id="UP000044026">
    <property type="component" value="Unassembled WGS sequence"/>
</dbReference>
<feature type="transmembrane region" description="Helical" evidence="2">
    <location>
        <begin position="572"/>
        <end position="591"/>
    </location>
</feature>
<feature type="transmembrane region" description="Helical" evidence="2">
    <location>
        <begin position="709"/>
        <end position="728"/>
    </location>
</feature>
<feature type="transmembrane region" description="Helical" evidence="2">
    <location>
        <begin position="318"/>
        <end position="338"/>
    </location>
</feature>
<reference evidence="3 4" key="1">
    <citation type="submission" date="2015-01" db="EMBL/GenBank/DDBJ databases">
        <authorList>
            <person name="Xiang T."/>
            <person name="Song Y."/>
            <person name="Huang L."/>
            <person name="Wang B."/>
            <person name="Wu P."/>
        </authorList>
    </citation>
    <scope>NUCLEOTIDE SEQUENCE [LARGE SCALE GENOMIC DNA]</scope>
    <source>
        <strain evidence="3 4">Cc12</strain>
    </source>
</reference>
<feature type="transmembrane region" description="Helical" evidence="2">
    <location>
        <begin position="215"/>
        <end position="235"/>
    </location>
</feature>
<keyword evidence="1" id="KW-0175">Coiled coil</keyword>
<accession>A0A0B7HCG6</accession>
<feature type="transmembrane region" description="Helical" evidence="2">
    <location>
        <begin position="733"/>
        <end position="754"/>
    </location>
</feature>
<evidence type="ECO:0000313" key="4">
    <source>
        <dbReference type="Proteomes" id="UP000044026"/>
    </source>
</evidence>
<feature type="transmembrane region" description="Helical" evidence="2">
    <location>
        <begin position="377"/>
        <end position="397"/>
    </location>
</feature>
<protein>
    <recommendedName>
        <fullName evidence="5">DUF2339 domain-containing protein</fullName>
    </recommendedName>
</protein>
<dbReference type="PANTHER" id="PTHR38434:SF1">
    <property type="entry name" value="BLL2549 PROTEIN"/>
    <property type="match status" value="1"/>
</dbReference>
<feature type="transmembrane region" description="Helical" evidence="2">
    <location>
        <begin position="760"/>
        <end position="780"/>
    </location>
</feature>
<feature type="transmembrane region" description="Helical" evidence="2">
    <location>
        <begin position="491"/>
        <end position="516"/>
    </location>
</feature>
<feature type="transmembrane region" description="Helical" evidence="2">
    <location>
        <begin position="350"/>
        <end position="371"/>
    </location>
</feature>
<dbReference type="AlphaFoldDB" id="A0A0B7HCG6"/>
<feature type="transmembrane region" description="Helical" evidence="2">
    <location>
        <begin position="453"/>
        <end position="471"/>
    </location>
</feature>
<feature type="transmembrane region" description="Helical" evidence="2">
    <location>
        <begin position="290"/>
        <end position="306"/>
    </location>
</feature>
<sequence length="793" mass="92459">MNKKVWLSEKEIQALQEKLRELLKRQELFMTEINEIRQVLDSMLNQTGKYSQEEQVHFNDAQLEVFEPKTATKPVLEEPSPLQATEPKKGWSFKDPEVFEREQRQKKHPQDTLFSPPLPKTQNSLERFLGENLLNKVGIFVLIIGVFIGVKYSIDNNLISPLMRVVLGYVTGTLLLVFGFKLKAKYEAFSAVLVSGALTIFYFITYIAFDFYNLFPRVLAFVMMFSFTAFAVVSALNYNRQLIALLGLVGGYAVPFLLSDGSGNIPILFTYVAIINIGIMIIFIFKKWRILQITAFSLTWLMYLIARGGYYQEQYLHTYYLFCLVYFLIFHIPLLIGIKKKDYVFGWTDLVLMLCNSILVFLLGYSLLSGSTSNSSISLGFFTLANALFHFLLAVFLRSKDLKNNMYYLSIILVLGFATIVLPIMADGFVVTLFWATQAALLFWVARSKKMPFYEWLSYPLMAITFFSLLHDREVYNLIYFERYVAEKSSYIQPFLNVYLPTSLFVVALLAFAWYINRKYTERYTKPLSYVFGGGCLLLLYLVFYQEIGYYWDFNFYNDEDKYWQYNYFKKLWLINYTLFFVASFILLVIMKIRQETIGYIALSIGFLSAFVFLTFGLYAISELRESYLFSEEIGYTDADMMHLYIRYISLAFFAYLIFALRTLLQSNLLKFRRLPFFALALHITILWVVSSELLHWTQMYQQTNNYKLGISILWGVYAVFMVVLGLFKRRRYVRLGGIALFGVTLLKLFFYDIANLTTIAKTIVFISLGVLLLLASFLYNKYTNRIEAEEEK</sequence>
<dbReference type="InterPro" id="IPR019286">
    <property type="entry name" value="DUF2339_TM"/>
</dbReference>
<feature type="transmembrane region" description="Helical" evidence="2">
    <location>
        <begin position="677"/>
        <end position="697"/>
    </location>
</feature>
<feature type="transmembrane region" description="Helical" evidence="2">
    <location>
        <begin position="645"/>
        <end position="665"/>
    </location>
</feature>
<feature type="transmembrane region" description="Helical" evidence="2">
    <location>
        <begin position="133"/>
        <end position="150"/>
    </location>
</feature>
<dbReference type="EMBL" id="CDOE01000068">
    <property type="protein sequence ID" value="CEN37406.1"/>
    <property type="molecule type" value="Genomic_DNA"/>
</dbReference>
<evidence type="ECO:0000256" key="1">
    <source>
        <dbReference type="SAM" id="Coils"/>
    </source>
</evidence>
<evidence type="ECO:0000256" key="2">
    <source>
        <dbReference type="SAM" id="Phobius"/>
    </source>
</evidence>
<gene>
    <name evidence="3" type="ORF">CCAN12_700030</name>
</gene>
<feature type="transmembrane region" description="Helical" evidence="2">
    <location>
        <begin position="406"/>
        <end position="422"/>
    </location>
</feature>